<evidence type="ECO:0000259" key="1">
    <source>
        <dbReference type="PROSITE" id="PS50879"/>
    </source>
</evidence>
<evidence type="ECO:0000313" key="3">
    <source>
        <dbReference type="Proteomes" id="UP000319836"/>
    </source>
</evidence>
<reference evidence="2 3" key="1">
    <citation type="journal article" date="2019" name="Nat. Microbiol.">
        <title>Mediterranean grassland soil C-N compound turnover is dependent on rainfall and depth, and is mediated by genomically divergent microorganisms.</title>
        <authorList>
            <person name="Diamond S."/>
            <person name="Andeer P.F."/>
            <person name="Li Z."/>
            <person name="Crits-Christoph A."/>
            <person name="Burstein D."/>
            <person name="Anantharaman K."/>
            <person name="Lane K.R."/>
            <person name="Thomas B.C."/>
            <person name="Pan C."/>
            <person name="Northen T.R."/>
            <person name="Banfield J.F."/>
        </authorList>
    </citation>
    <scope>NUCLEOTIDE SEQUENCE [LARGE SCALE GENOMIC DNA]</scope>
    <source>
        <strain evidence="2">WS_10</strain>
    </source>
</reference>
<gene>
    <name evidence="2" type="ORF">E6K80_03605</name>
</gene>
<dbReference type="SUPFAM" id="SSF53098">
    <property type="entry name" value="Ribonuclease H-like"/>
    <property type="match status" value="1"/>
</dbReference>
<dbReference type="InterPro" id="IPR012337">
    <property type="entry name" value="RNaseH-like_sf"/>
</dbReference>
<dbReference type="Gene3D" id="3.30.420.10">
    <property type="entry name" value="Ribonuclease H-like superfamily/Ribonuclease H"/>
    <property type="match status" value="1"/>
</dbReference>
<feature type="domain" description="RNase H type-1" evidence="1">
    <location>
        <begin position="5"/>
        <end position="136"/>
    </location>
</feature>
<dbReference type="GO" id="GO:0003676">
    <property type="term" value="F:nucleic acid binding"/>
    <property type="evidence" value="ECO:0007669"/>
    <property type="project" value="InterPro"/>
</dbReference>
<dbReference type="InterPro" id="IPR002156">
    <property type="entry name" value="RNaseH_domain"/>
</dbReference>
<dbReference type="Pfam" id="PF13456">
    <property type="entry name" value="RVT_3"/>
    <property type="match status" value="1"/>
</dbReference>
<dbReference type="InterPro" id="IPR036397">
    <property type="entry name" value="RNaseH_sf"/>
</dbReference>
<comment type="caution">
    <text evidence="2">The sequence shown here is derived from an EMBL/GenBank/DDBJ whole genome shotgun (WGS) entry which is preliminary data.</text>
</comment>
<evidence type="ECO:0000313" key="2">
    <source>
        <dbReference type="EMBL" id="TMQ72135.1"/>
    </source>
</evidence>
<name>A0A538U8C4_UNCEI</name>
<proteinExistence type="predicted"/>
<dbReference type="CDD" id="cd09279">
    <property type="entry name" value="RNase_HI_like"/>
    <property type="match status" value="1"/>
</dbReference>
<organism evidence="2 3">
    <name type="scientific">Eiseniibacteriota bacterium</name>
    <dbReference type="NCBI Taxonomy" id="2212470"/>
    <lineage>
        <taxon>Bacteria</taxon>
        <taxon>Candidatus Eiseniibacteriota</taxon>
    </lineage>
</organism>
<accession>A0A538U8C4</accession>
<dbReference type="GO" id="GO:0004523">
    <property type="term" value="F:RNA-DNA hybrid ribonuclease activity"/>
    <property type="evidence" value="ECO:0007669"/>
    <property type="project" value="InterPro"/>
</dbReference>
<dbReference type="PANTHER" id="PTHR48475:SF1">
    <property type="entry name" value="RNASE H TYPE-1 DOMAIN-CONTAINING PROTEIN"/>
    <property type="match status" value="1"/>
</dbReference>
<sequence length="146" mass="15999">MSQHPMGEWTLRCDGGSRGNPGPGALGYVLYDPSGAEVEARGEYLGMVTNNVAEYRALIAGLEAARRLHVDRLRVCMDSELVVRQLTGEYRVKHAGLKPLHAEADAARRRLAAVRFVAVKRDENARADQLVNETLDEVLGTGDRVS</sequence>
<protein>
    <submittedName>
        <fullName evidence="2">Ribonuclease HI family protein</fullName>
    </submittedName>
</protein>
<dbReference type="PANTHER" id="PTHR48475">
    <property type="entry name" value="RIBONUCLEASE H"/>
    <property type="match status" value="1"/>
</dbReference>
<dbReference type="EMBL" id="VBPA01000076">
    <property type="protein sequence ID" value="TMQ72135.1"/>
    <property type="molecule type" value="Genomic_DNA"/>
</dbReference>
<dbReference type="AlphaFoldDB" id="A0A538U8C4"/>
<dbReference type="PROSITE" id="PS50879">
    <property type="entry name" value="RNASE_H_1"/>
    <property type="match status" value="1"/>
</dbReference>
<dbReference type="Proteomes" id="UP000319836">
    <property type="component" value="Unassembled WGS sequence"/>
</dbReference>